<organism evidence="2 3">
    <name type="scientific">Chara braunii</name>
    <name type="common">Braun's stonewort</name>
    <dbReference type="NCBI Taxonomy" id="69332"/>
    <lineage>
        <taxon>Eukaryota</taxon>
        <taxon>Viridiplantae</taxon>
        <taxon>Streptophyta</taxon>
        <taxon>Charophyceae</taxon>
        <taxon>Charales</taxon>
        <taxon>Characeae</taxon>
        <taxon>Chara</taxon>
    </lineage>
</organism>
<protein>
    <submittedName>
        <fullName evidence="2">Uncharacterized protein</fullName>
    </submittedName>
</protein>
<feature type="compositionally biased region" description="Basic and acidic residues" evidence="1">
    <location>
        <begin position="19"/>
        <end position="36"/>
    </location>
</feature>
<reference evidence="2 3" key="1">
    <citation type="journal article" date="2018" name="Cell">
        <title>The Chara Genome: Secondary Complexity and Implications for Plant Terrestrialization.</title>
        <authorList>
            <person name="Nishiyama T."/>
            <person name="Sakayama H."/>
            <person name="Vries J.D."/>
            <person name="Buschmann H."/>
            <person name="Saint-Marcoux D."/>
            <person name="Ullrich K.K."/>
            <person name="Haas F.B."/>
            <person name="Vanderstraeten L."/>
            <person name="Becker D."/>
            <person name="Lang D."/>
            <person name="Vosolsobe S."/>
            <person name="Rombauts S."/>
            <person name="Wilhelmsson P.K.I."/>
            <person name="Janitza P."/>
            <person name="Kern R."/>
            <person name="Heyl A."/>
            <person name="Rumpler F."/>
            <person name="Villalobos L.I.A.C."/>
            <person name="Clay J.M."/>
            <person name="Skokan R."/>
            <person name="Toyoda A."/>
            <person name="Suzuki Y."/>
            <person name="Kagoshima H."/>
            <person name="Schijlen E."/>
            <person name="Tajeshwar N."/>
            <person name="Catarino B."/>
            <person name="Hetherington A.J."/>
            <person name="Saltykova A."/>
            <person name="Bonnot C."/>
            <person name="Breuninger H."/>
            <person name="Symeonidi A."/>
            <person name="Radhakrishnan G.V."/>
            <person name="Van Nieuwerburgh F."/>
            <person name="Deforce D."/>
            <person name="Chang C."/>
            <person name="Karol K.G."/>
            <person name="Hedrich R."/>
            <person name="Ulvskov P."/>
            <person name="Glockner G."/>
            <person name="Delwiche C.F."/>
            <person name="Petrasek J."/>
            <person name="Van de Peer Y."/>
            <person name="Friml J."/>
            <person name="Beilby M."/>
            <person name="Dolan L."/>
            <person name="Kohara Y."/>
            <person name="Sugano S."/>
            <person name="Fujiyama A."/>
            <person name="Delaux P.-M."/>
            <person name="Quint M."/>
            <person name="TheiBen G."/>
            <person name="Hagemann M."/>
            <person name="Harholt J."/>
            <person name="Dunand C."/>
            <person name="Zachgo S."/>
            <person name="Langdale J."/>
            <person name="Maumus F."/>
            <person name="Straeten D.V.D."/>
            <person name="Gould S.B."/>
            <person name="Rensing S.A."/>
        </authorList>
    </citation>
    <scope>NUCLEOTIDE SEQUENCE [LARGE SCALE GENOMIC DNA]</scope>
    <source>
        <strain evidence="2 3">S276</strain>
    </source>
</reference>
<dbReference type="EMBL" id="BFEA01000162">
    <property type="protein sequence ID" value="GBG72293.1"/>
    <property type="molecule type" value="Genomic_DNA"/>
</dbReference>
<evidence type="ECO:0000313" key="3">
    <source>
        <dbReference type="Proteomes" id="UP000265515"/>
    </source>
</evidence>
<evidence type="ECO:0000256" key="1">
    <source>
        <dbReference type="SAM" id="MobiDB-lite"/>
    </source>
</evidence>
<gene>
    <name evidence="2" type="ORF">CBR_g11221</name>
</gene>
<proteinExistence type="predicted"/>
<feature type="region of interest" description="Disordered" evidence="1">
    <location>
        <begin position="1"/>
        <end position="36"/>
    </location>
</feature>
<name>A0A388KQT5_CHABU</name>
<comment type="caution">
    <text evidence="2">The sequence shown here is derived from an EMBL/GenBank/DDBJ whole genome shotgun (WGS) entry which is preliminary data.</text>
</comment>
<keyword evidence="3" id="KW-1185">Reference proteome</keyword>
<dbReference type="Proteomes" id="UP000265515">
    <property type="component" value="Unassembled WGS sequence"/>
</dbReference>
<sequence>MQGHTKVGRSTQQRPYIPPHREAREGSNNGREGRRDVQLREAVEKCYDEGVSPEGGNLGDVVEDEGGRRFVVNREVDAIKEQWLKERTTIIIFQEGAKSLKEDLIRAFEDDRMTRRLFNPNVKRGRIVFEGANVKSYVANAREVTRWLIRERVAKIKLGEEEFQVAFKPWMTRQELKELKIHEAESNFWVMALRVQLDAYLYLKDVVEAMFGKVLSTHPPEFDRTRPKLMNVKFDMGPEARFRVEDHVEIESPRGERWKVDIATPYTDWCRVCRWYYHTEDRCPCRRRETIQRGRLPGERQGGHKERFRQYQEEQARLANEVRGRGGPVSGHDVACPVGGFNQRDPQTQGTQTRTGDMGGSEGRADANQIGAMHAQGVTGGSQGYRMEQAPRGGLPMSHPWADCRPWRQEPHGPDEAFLAAHRLGALGDLPEDYQAYQEFV</sequence>
<dbReference type="Gramene" id="GBG72293">
    <property type="protein sequence ID" value="GBG72293"/>
    <property type="gene ID" value="CBR_g11221"/>
</dbReference>
<evidence type="ECO:0000313" key="2">
    <source>
        <dbReference type="EMBL" id="GBG72293.1"/>
    </source>
</evidence>
<dbReference type="AlphaFoldDB" id="A0A388KQT5"/>
<accession>A0A388KQT5</accession>
<feature type="region of interest" description="Disordered" evidence="1">
    <location>
        <begin position="339"/>
        <end position="362"/>
    </location>
</feature>
<feature type="compositionally biased region" description="Polar residues" evidence="1">
    <location>
        <begin position="344"/>
        <end position="355"/>
    </location>
</feature>